<dbReference type="SUPFAM" id="SSF52799">
    <property type="entry name" value="(Phosphotyrosine protein) phosphatases II"/>
    <property type="match status" value="1"/>
</dbReference>
<dbReference type="PROSITE" id="PS50056">
    <property type="entry name" value="TYR_PHOSPHATASE_2"/>
    <property type="match status" value="1"/>
</dbReference>
<dbReference type="InterPro" id="IPR029021">
    <property type="entry name" value="Prot-tyrosine_phosphatase-like"/>
</dbReference>
<dbReference type="InterPro" id="IPR000387">
    <property type="entry name" value="Tyr_Pase_dom"/>
</dbReference>
<dbReference type="GO" id="GO:0004721">
    <property type="term" value="F:phosphoprotein phosphatase activity"/>
    <property type="evidence" value="ECO:0007669"/>
    <property type="project" value="InterPro"/>
</dbReference>
<proteinExistence type="predicted"/>
<evidence type="ECO:0000313" key="2">
    <source>
        <dbReference type="EMBL" id="RHA44074.1"/>
    </source>
</evidence>
<evidence type="ECO:0000313" key="3">
    <source>
        <dbReference type="Proteomes" id="UP000283374"/>
    </source>
</evidence>
<evidence type="ECO:0000259" key="1">
    <source>
        <dbReference type="PROSITE" id="PS50056"/>
    </source>
</evidence>
<dbReference type="AlphaFoldDB" id="A0A413RQ63"/>
<sequence length="237" mass="25552">MIVPSPASRTVHWGALVNARDLGGLPAASGTTVPGRIFRTPRLDDLDEAGWAAVQASGVRTLVDLRNDDEVGQTLRPPAIGRRHVPIEDHAHPGFLETWGERLDSPAYYPTNLELWPDRVAAVFAAIAHAPDGGVVVHCSAGRDRTGLMTALLLQLVGTPVDVIVEDYLASVDAMHSHARATPDWHERARDDEAHAAHAAESERHLRAFLAGTDTRRFLEAQGLAAEADAVSARLLD</sequence>
<dbReference type="InterPro" id="IPR016130">
    <property type="entry name" value="Tyr_Pase_AS"/>
</dbReference>
<name>A0A413RQ63_9CELL</name>
<accession>A0A413RQ63</accession>
<dbReference type="Proteomes" id="UP000283374">
    <property type="component" value="Unassembled WGS sequence"/>
</dbReference>
<organism evidence="2 3">
    <name type="scientific">Cellulomonas rhizosphaerae</name>
    <dbReference type="NCBI Taxonomy" id="2293719"/>
    <lineage>
        <taxon>Bacteria</taxon>
        <taxon>Bacillati</taxon>
        <taxon>Actinomycetota</taxon>
        <taxon>Actinomycetes</taxon>
        <taxon>Micrococcales</taxon>
        <taxon>Cellulomonadaceae</taxon>
        <taxon>Cellulomonas</taxon>
    </lineage>
</organism>
<dbReference type="PROSITE" id="PS00383">
    <property type="entry name" value="TYR_PHOSPHATASE_1"/>
    <property type="match status" value="1"/>
</dbReference>
<keyword evidence="3" id="KW-1185">Reference proteome</keyword>
<dbReference type="EMBL" id="QWKP01000119">
    <property type="protein sequence ID" value="RHA44074.1"/>
    <property type="molecule type" value="Genomic_DNA"/>
</dbReference>
<dbReference type="RefSeq" id="WP_118766014.1">
    <property type="nucleotide sequence ID" value="NZ_QWKP01000119.1"/>
</dbReference>
<gene>
    <name evidence="2" type="ORF">D1825_03095</name>
</gene>
<dbReference type="OrthoDB" id="1188001at2"/>
<reference evidence="2 3" key="1">
    <citation type="submission" date="2018-08" db="EMBL/GenBank/DDBJ databases">
        <title>Cellulomonas rhizosphaerae sp. nov., a novel actinomycete isolated from soil.</title>
        <authorList>
            <person name="Tian Y."/>
        </authorList>
    </citation>
    <scope>NUCLEOTIDE SEQUENCE [LARGE SCALE GENOMIC DNA]</scope>
    <source>
        <strain evidence="2 3">NEAU-TCZ24</strain>
    </source>
</reference>
<comment type="caution">
    <text evidence="2">The sequence shown here is derived from an EMBL/GenBank/DDBJ whole genome shotgun (WGS) entry which is preliminary data.</text>
</comment>
<dbReference type="Gene3D" id="3.90.190.10">
    <property type="entry name" value="Protein tyrosine phosphatase superfamily"/>
    <property type="match status" value="1"/>
</dbReference>
<protein>
    <submittedName>
        <fullName evidence="2">Tyrosine-protein phosphatase</fullName>
    </submittedName>
</protein>
<dbReference type="InterPro" id="IPR026893">
    <property type="entry name" value="Tyr/Ser_Pase_IphP-type"/>
</dbReference>
<feature type="domain" description="Tyrosine specific protein phosphatases" evidence="1">
    <location>
        <begin position="114"/>
        <end position="187"/>
    </location>
</feature>
<dbReference type="Pfam" id="PF13350">
    <property type="entry name" value="Y_phosphatase3"/>
    <property type="match status" value="1"/>
</dbReference>